<evidence type="ECO:0000256" key="10">
    <source>
        <dbReference type="SAM" id="Phobius"/>
    </source>
</evidence>
<dbReference type="Pfam" id="PF02518">
    <property type="entry name" value="HATPase_c"/>
    <property type="match status" value="1"/>
</dbReference>
<feature type="domain" description="PAC" evidence="13">
    <location>
        <begin position="377"/>
        <end position="429"/>
    </location>
</feature>
<evidence type="ECO:0000256" key="9">
    <source>
        <dbReference type="ARBA" id="ARBA00023136"/>
    </source>
</evidence>
<dbReference type="SMART" id="SM00387">
    <property type="entry name" value="HATPase_c"/>
    <property type="match status" value="1"/>
</dbReference>
<dbReference type="SMART" id="SM00091">
    <property type="entry name" value="PAS"/>
    <property type="match status" value="1"/>
</dbReference>
<dbReference type="SMART" id="SM00086">
    <property type="entry name" value="PAC"/>
    <property type="match status" value="1"/>
</dbReference>
<dbReference type="InterPro" id="IPR000014">
    <property type="entry name" value="PAS"/>
</dbReference>
<dbReference type="InterPro" id="IPR005467">
    <property type="entry name" value="His_kinase_dom"/>
</dbReference>
<organism evidence="15 16">
    <name type="scientific">Antarcticibacterium arcticum</name>
    <dbReference type="NCBI Taxonomy" id="2585771"/>
    <lineage>
        <taxon>Bacteria</taxon>
        <taxon>Pseudomonadati</taxon>
        <taxon>Bacteroidota</taxon>
        <taxon>Flavobacteriia</taxon>
        <taxon>Flavobacteriales</taxon>
        <taxon>Flavobacteriaceae</taxon>
        <taxon>Antarcticibacterium</taxon>
    </lineage>
</organism>
<dbReference type="InterPro" id="IPR006189">
    <property type="entry name" value="CHASE_dom"/>
</dbReference>
<dbReference type="InterPro" id="IPR003594">
    <property type="entry name" value="HATPase_dom"/>
</dbReference>
<dbReference type="InterPro" id="IPR000700">
    <property type="entry name" value="PAS-assoc_C"/>
</dbReference>
<name>A0A5B8YLT8_9FLAO</name>
<dbReference type="InterPro" id="IPR042240">
    <property type="entry name" value="CHASE_sf"/>
</dbReference>
<dbReference type="Proteomes" id="UP000321954">
    <property type="component" value="Chromosome"/>
</dbReference>
<keyword evidence="9 10" id="KW-0472">Membrane</keyword>
<keyword evidence="7" id="KW-0418">Kinase</keyword>
<feature type="transmembrane region" description="Helical" evidence="10">
    <location>
        <begin position="256"/>
        <end position="277"/>
    </location>
</feature>
<dbReference type="InterPro" id="IPR036890">
    <property type="entry name" value="HATPase_C_sf"/>
</dbReference>
<evidence type="ECO:0000313" key="15">
    <source>
        <dbReference type="EMBL" id="QED38208.1"/>
    </source>
</evidence>
<dbReference type="InterPro" id="IPR004358">
    <property type="entry name" value="Sig_transdc_His_kin-like_C"/>
</dbReference>
<feature type="domain" description="CHASE" evidence="14">
    <location>
        <begin position="114"/>
        <end position="200"/>
    </location>
</feature>
<feature type="transmembrane region" description="Helical" evidence="10">
    <location>
        <begin position="20"/>
        <end position="38"/>
    </location>
</feature>
<protein>
    <recommendedName>
        <fullName evidence="3">histidine kinase</fullName>
        <ecNumber evidence="3">2.7.13.3</ecNumber>
    </recommendedName>
</protein>
<dbReference type="EC" id="2.7.13.3" evidence="3"/>
<keyword evidence="4" id="KW-0597">Phosphoprotein</keyword>
<dbReference type="KEGG" id="anp:FK178_10985"/>
<feature type="domain" description="Histidine kinase" evidence="11">
    <location>
        <begin position="447"/>
        <end position="657"/>
    </location>
</feature>
<evidence type="ECO:0000256" key="1">
    <source>
        <dbReference type="ARBA" id="ARBA00000085"/>
    </source>
</evidence>
<dbReference type="PROSITE" id="PS50112">
    <property type="entry name" value="PAS"/>
    <property type="match status" value="1"/>
</dbReference>
<evidence type="ECO:0000256" key="7">
    <source>
        <dbReference type="ARBA" id="ARBA00022777"/>
    </source>
</evidence>
<keyword evidence="16" id="KW-1185">Reference proteome</keyword>
<feature type="domain" description="PAS" evidence="12">
    <location>
        <begin position="302"/>
        <end position="376"/>
    </location>
</feature>
<comment type="catalytic activity">
    <reaction evidence="1">
        <text>ATP + protein L-histidine = ADP + protein N-phospho-L-histidine.</text>
        <dbReference type="EC" id="2.7.13.3"/>
    </reaction>
</comment>
<sequence length="657" mass="75297">MQQNNSGIVRITRYLGKPLVCGLLTFLFFLILGSFILWQRYQILKEAEQREMANLIGFIENNIDHALKNSHTAALNLALLVESDGSISAFDEVAPGLLKNYPLLDAVQMVPGGIISMVYPKEKNLEVLDYNILEDPAVNREAFRAMHEKQMYFAGPFELRQGGLAVVGRLPVYIQNEFWGFSAVIIKLESLLEEAGLEKLGGDKYDFQFSKVDVKTGKETYFLPPLSEMSGYYTEHISFPDGDWKVYIALKEPGEVFYSLLPIGFFMLLLAGWLGWAMTNLLKQPEKLQALVKMQAGELSYNELKFRTIFNQAAIGMARVNSITGSFLETNLRFQQLFGYTPSEIKELNIVEVTHPDDMQEDLDKMKMLRQGVVREYSMQKRIRRKDGELRWVNLTVSPLWGDGETPTTHIAIIEDIHDKKTAETHLKESYEMVMEQNKRLLNFSYIVSHNLRSHSSNIESILNLYEETGDPEERKNYMRMLEKVSAALNQTLYDLNEVVSIQTNLDLTVQDLKVKDYLEETLGLLKVEIEKRNARIYTNVPEEMVVKFNAAYMESILLNLITNSLRYSSPHRDPEIHISGKKVENEWMLEVKDNGIGIDLKRNRDKLFGLYKTFSNRPNSRGVGLFITKNQIDAMNGRIEVESKVDAGASFKVYFK</sequence>
<evidence type="ECO:0000256" key="3">
    <source>
        <dbReference type="ARBA" id="ARBA00012438"/>
    </source>
</evidence>
<evidence type="ECO:0000259" key="12">
    <source>
        <dbReference type="PROSITE" id="PS50112"/>
    </source>
</evidence>
<dbReference type="SUPFAM" id="SSF55874">
    <property type="entry name" value="ATPase domain of HSP90 chaperone/DNA topoisomerase II/histidine kinase"/>
    <property type="match status" value="1"/>
</dbReference>
<dbReference type="Gene3D" id="3.30.450.20">
    <property type="entry name" value="PAS domain"/>
    <property type="match status" value="1"/>
</dbReference>
<evidence type="ECO:0000256" key="6">
    <source>
        <dbReference type="ARBA" id="ARBA00022692"/>
    </source>
</evidence>
<evidence type="ECO:0000256" key="2">
    <source>
        <dbReference type="ARBA" id="ARBA00004370"/>
    </source>
</evidence>
<dbReference type="Gene3D" id="3.30.450.350">
    <property type="entry name" value="CHASE domain"/>
    <property type="match status" value="1"/>
</dbReference>
<dbReference type="InterPro" id="IPR001610">
    <property type="entry name" value="PAC"/>
</dbReference>
<gene>
    <name evidence="15" type="ORF">FK178_10985</name>
</gene>
<dbReference type="PROSITE" id="PS50839">
    <property type="entry name" value="CHASE"/>
    <property type="match status" value="1"/>
</dbReference>
<evidence type="ECO:0000256" key="8">
    <source>
        <dbReference type="ARBA" id="ARBA00022989"/>
    </source>
</evidence>
<dbReference type="GO" id="GO:0004673">
    <property type="term" value="F:protein histidine kinase activity"/>
    <property type="evidence" value="ECO:0007669"/>
    <property type="project" value="UniProtKB-EC"/>
</dbReference>
<dbReference type="PRINTS" id="PR00344">
    <property type="entry name" value="BCTRLSENSOR"/>
</dbReference>
<dbReference type="Pfam" id="PF03924">
    <property type="entry name" value="CHASE"/>
    <property type="match status" value="1"/>
</dbReference>
<evidence type="ECO:0000256" key="5">
    <source>
        <dbReference type="ARBA" id="ARBA00022679"/>
    </source>
</evidence>
<keyword evidence="6 10" id="KW-0812">Transmembrane</keyword>
<dbReference type="PROSITE" id="PS50113">
    <property type="entry name" value="PAC"/>
    <property type="match status" value="1"/>
</dbReference>
<dbReference type="InterPro" id="IPR013655">
    <property type="entry name" value="PAS_fold_3"/>
</dbReference>
<dbReference type="EMBL" id="CP042476">
    <property type="protein sequence ID" value="QED38208.1"/>
    <property type="molecule type" value="Genomic_DNA"/>
</dbReference>
<evidence type="ECO:0000259" key="13">
    <source>
        <dbReference type="PROSITE" id="PS50113"/>
    </source>
</evidence>
<dbReference type="Pfam" id="PF08447">
    <property type="entry name" value="PAS_3"/>
    <property type="match status" value="1"/>
</dbReference>
<evidence type="ECO:0000259" key="14">
    <source>
        <dbReference type="PROSITE" id="PS50839"/>
    </source>
</evidence>
<comment type="subcellular location">
    <subcellularLocation>
        <location evidence="2">Membrane</location>
    </subcellularLocation>
</comment>
<accession>A0A5B8YLT8</accession>
<dbReference type="GO" id="GO:0007165">
    <property type="term" value="P:signal transduction"/>
    <property type="evidence" value="ECO:0007669"/>
    <property type="project" value="UniProtKB-ARBA"/>
</dbReference>
<dbReference type="InterPro" id="IPR052162">
    <property type="entry name" value="Sensor_kinase/Photoreceptor"/>
</dbReference>
<dbReference type="SUPFAM" id="SSF55785">
    <property type="entry name" value="PYP-like sensor domain (PAS domain)"/>
    <property type="match status" value="1"/>
</dbReference>
<dbReference type="PANTHER" id="PTHR43304">
    <property type="entry name" value="PHYTOCHROME-LIKE PROTEIN CPH1"/>
    <property type="match status" value="1"/>
</dbReference>
<dbReference type="InterPro" id="IPR035965">
    <property type="entry name" value="PAS-like_dom_sf"/>
</dbReference>
<evidence type="ECO:0000313" key="16">
    <source>
        <dbReference type="Proteomes" id="UP000321954"/>
    </source>
</evidence>
<dbReference type="OrthoDB" id="5522855at2"/>
<keyword evidence="5" id="KW-0808">Transferase</keyword>
<dbReference type="GO" id="GO:0016020">
    <property type="term" value="C:membrane"/>
    <property type="evidence" value="ECO:0007669"/>
    <property type="project" value="UniProtKB-SubCell"/>
</dbReference>
<dbReference type="AlphaFoldDB" id="A0A5B8YLT8"/>
<dbReference type="SMART" id="SM01079">
    <property type="entry name" value="CHASE"/>
    <property type="match status" value="1"/>
</dbReference>
<dbReference type="Gene3D" id="3.30.565.10">
    <property type="entry name" value="Histidine kinase-like ATPase, C-terminal domain"/>
    <property type="match status" value="1"/>
</dbReference>
<dbReference type="NCBIfam" id="TIGR00229">
    <property type="entry name" value="sensory_box"/>
    <property type="match status" value="1"/>
</dbReference>
<evidence type="ECO:0000259" key="11">
    <source>
        <dbReference type="PROSITE" id="PS50109"/>
    </source>
</evidence>
<keyword evidence="8 10" id="KW-1133">Transmembrane helix</keyword>
<dbReference type="PANTHER" id="PTHR43304:SF1">
    <property type="entry name" value="PAC DOMAIN-CONTAINING PROTEIN"/>
    <property type="match status" value="1"/>
</dbReference>
<proteinExistence type="predicted"/>
<dbReference type="PROSITE" id="PS50109">
    <property type="entry name" value="HIS_KIN"/>
    <property type="match status" value="1"/>
</dbReference>
<evidence type="ECO:0000256" key="4">
    <source>
        <dbReference type="ARBA" id="ARBA00022553"/>
    </source>
</evidence>
<dbReference type="CDD" id="cd00130">
    <property type="entry name" value="PAS"/>
    <property type="match status" value="1"/>
</dbReference>
<reference evidence="15 16" key="1">
    <citation type="submission" date="2019-08" db="EMBL/GenBank/DDBJ databases">
        <title>Antarcticibacterium arcticum sp. nov., a bacterium isolated from marine sediment of the Canadian Beaufort Sea.</title>
        <authorList>
            <person name="Lee Y.M."/>
            <person name="Baek K."/>
            <person name="Lee D.-H."/>
            <person name="Shin S.C."/>
            <person name="Jin Y.K."/>
            <person name="Park Y."/>
        </authorList>
    </citation>
    <scope>NUCLEOTIDE SEQUENCE [LARGE SCALE GENOMIC DNA]</scope>
    <source>
        <strain evidence="15 16">PAMC 28998</strain>
    </source>
</reference>
<dbReference type="RefSeq" id="WP_146834871.1">
    <property type="nucleotide sequence ID" value="NZ_CP042476.1"/>
</dbReference>